<evidence type="ECO:0000313" key="4">
    <source>
        <dbReference type="Proteomes" id="UP001160483"/>
    </source>
</evidence>
<dbReference type="InterPro" id="IPR037365">
    <property type="entry name" value="Slowmo/Ups"/>
</dbReference>
<comment type="caution">
    <text evidence="3">The sequence shown here is derived from an EMBL/GenBank/DDBJ whole genome shotgun (WGS) entry which is preliminary data.</text>
</comment>
<reference evidence="3" key="1">
    <citation type="submission" date="2021-11" db="EMBL/GenBank/DDBJ databases">
        <authorList>
            <person name="Islam A."/>
            <person name="Islam S."/>
            <person name="Flora M.S."/>
            <person name="Rahman M."/>
            <person name="Ziaur R.M."/>
            <person name="Epstein J.H."/>
            <person name="Hassan M."/>
            <person name="Klassen M."/>
            <person name="Woodard K."/>
            <person name="Webb A."/>
            <person name="Webby R.J."/>
            <person name="El Zowalaty M.E."/>
        </authorList>
    </citation>
    <scope>NUCLEOTIDE SEQUENCE</scope>
    <source>
        <strain evidence="3">Pbs3</strain>
    </source>
</reference>
<keyword evidence="1" id="KW-0812">Transmembrane</keyword>
<dbReference type="EMBL" id="CAKKTJ010000330">
    <property type="protein sequence ID" value="CAH0481826.1"/>
    <property type="molecule type" value="Genomic_DNA"/>
</dbReference>
<protein>
    <recommendedName>
        <fullName evidence="2">PRELI/MSF1 domain-containing protein</fullName>
    </recommendedName>
</protein>
<accession>A0AAU9LPG0</accession>
<dbReference type="InterPro" id="IPR006797">
    <property type="entry name" value="PRELI/MSF1_dom"/>
</dbReference>
<gene>
    <name evidence="3" type="ORF">PBS003_LOCUS8427</name>
</gene>
<keyword evidence="1" id="KW-1133">Transmembrane helix</keyword>
<keyword evidence="1" id="KW-0472">Membrane</keyword>
<evidence type="ECO:0000313" key="3">
    <source>
        <dbReference type="EMBL" id="CAH0481826.1"/>
    </source>
</evidence>
<evidence type="ECO:0000259" key="2">
    <source>
        <dbReference type="PROSITE" id="PS50904"/>
    </source>
</evidence>
<feature type="transmembrane region" description="Helical" evidence="1">
    <location>
        <begin position="17"/>
        <end position="34"/>
    </location>
</feature>
<evidence type="ECO:0000256" key="1">
    <source>
        <dbReference type="SAM" id="Phobius"/>
    </source>
</evidence>
<name>A0AAU9LPG0_9STRA</name>
<dbReference type="Proteomes" id="UP001160483">
    <property type="component" value="Unassembled WGS sequence"/>
</dbReference>
<feature type="domain" description="PRELI/MSF1" evidence="2">
    <location>
        <begin position="110"/>
        <end position="287"/>
    </location>
</feature>
<dbReference type="PANTHER" id="PTHR11158">
    <property type="entry name" value="MSF1/PX19 RELATED"/>
    <property type="match status" value="1"/>
</dbReference>
<organism evidence="3 4">
    <name type="scientific">Peronospora belbahrii</name>
    <dbReference type="NCBI Taxonomy" id="622444"/>
    <lineage>
        <taxon>Eukaryota</taxon>
        <taxon>Sar</taxon>
        <taxon>Stramenopiles</taxon>
        <taxon>Oomycota</taxon>
        <taxon>Peronosporomycetes</taxon>
        <taxon>Peronosporales</taxon>
        <taxon>Peronosporaceae</taxon>
        <taxon>Peronospora</taxon>
    </lineage>
</organism>
<sequence>MVFDEEIIQRYRELRHILSPLLWFSMGYCLVLLFRSKHFPWLKGLWTIETPVYSQRTRRRYRRPALVKSERDTFLQNHRIKVINSTELLNGETIVTPCLELTLPEDYKAYQFGDSKTMIPYAVEQTADVYYRKFKEPLPDPACRLLDSIQVLEERHLDEFGAVFKRRLLKFRNEAPSMIKRFASSDYIEYIEDSLLDKQNRRFYVYVKNKSYQSLGILEDFAVFVAHTGKPQWTDLHQFCRVHITSSSLLFFRSKIESFISSYYCKNAPDARSYHLRRIEEEFGDPTEQ</sequence>
<dbReference type="PROSITE" id="PS50904">
    <property type="entry name" value="PRELI_MSF1"/>
    <property type="match status" value="1"/>
</dbReference>
<proteinExistence type="predicted"/>
<dbReference type="AlphaFoldDB" id="A0AAU9LPG0"/>
<dbReference type="Pfam" id="PF04707">
    <property type="entry name" value="PRELI"/>
    <property type="match status" value="1"/>
</dbReference>
<dbReference type="GO" id="GO:0005758">
    <property type="term" value="C:mitochondrial intermembrane space"/>
    <property type="evidence" value="ECO:0007669"/>
    <property type="project" value="InterPro"/>
</dbReference>